<dbReference type="InterPro" id="IPR029058">
    <property type="entry name" value="AB_hydrolase_fold"/>
</dbReference>
<dbReference type="InterPro" id="IPR013736">
    <property type="entry name" value="Xaa-Pro_dipept_C"/>
</dbReference>
<keyword evidence="1" id="KW-0378">Hydrolase</keyword>
<dbReference type="Pfam" id="PF08530">
    <property type="entry name" value="PepX_C"/>
    <property type="match status" value="1"/>
</dbReference>
<dbReference type="Gene3D" id="1.10.3020.10">
    <property type="entry name" value="alpha-amino acid ester hydrolase ( Helical cap domain)"/>
    <property type="match status" value="1"/>
</dbReference>
<dbReference type="GO" id="GO:0008239">
    <property type="term" value="F:dipeptidyl-peptidase activity"/>
    <property type="evidence" value="ECO:0007669"/>
    <property type="project" value="InterPro"/>
</dbReference>
<sequence>MAWLVKGSPVGGWARAGAGLGLSLLLAGTAVTQGAWAQAAPQAAMTPYMQPDIPAKLDRTIEGADYIKRDVMIAMRDGVKLHTVIVIPKGASNAPMMLTRTPYNASRRAERDVSPSMLSTLQMGDESFVQEGYIRVFQDVRGKYGSEGDYVMTRPLHGPLNDTPVDHSTDAYDTIDWLVKNVAESNGKVGMIGSSYEGFTVLMALVNPHPALKAAVPINPMVDGWKGDDWFHNGAFRQSNFDYIQHQTSVRGQGDDFAHGTRDDYEAFLRAGSAADFAHKHGLDQLPFWRKLSEHPAYDSYWRNQAVDTILAARTPTVPTMIVASLWDQEDIYGAVHTYQAIEPKDVRNDLNYLVLGPWRHSGVNYDGSTLGPLKFNGDTALNFRRDTMLPFLNEHLKDGAPKADTPPVLAYETGTNVWRRLQAWPISCPTGCAATPQPLYLQANSGLGFTAPGKGGTAYDEYVSDPAKPVPYIRRPIRFNDGDTWKPWLVTDQRAVADRTDALVYTSEVLTAPLKISGEPVVNLYASTSGTDSDWVVKLIDVYPDEVPSQPEMGGYQLAVGMDIFRGRYRDSLEHPTAIPADKVQRYRFALPNANHVFLPGHRIMVQVQSSWFPLYDRNPQTFVDNIFLAKPGDYHKATQRVFHQGAQASFIDLPVVPAN</sequence>
<dbReference type="Proteomes" id="UP000539175">
    <property type="component" value="Unassembled WGS sequence"/>
</dbReference>
<comment type="caution">
    <text evidence="3">The sequence shown here is derived from an EMBL/GenBank/DDBJ whole genome shotgun (WGS) entry which is preliminary data.</text>
</comment>
<dbReference type="RefSeq" id="WP_246463006.1">
    <property type="nucleotide sequence ID" value="NZ_JACIIZ010000004.1"/>
</dbReference>
<dbReference type="InterPro" id="IPR050585">
    <property type="entry name" value="Xaa-Pro_dipeptidyl-ppase/CocE"/>
</dbReference>
<dbReference type="AlphaFoldDB" id="A0A7X0EDM2"/>
<dbReference type="InterPro" id="IPR008979">
    <property type="entry name" value="Galactose-bd-like_sf"/>
</dbReference>
<keyword evidence="4" id="KW-1185">Reference proteome</keyword>
<evidence type="ECO:0000256" key="1">
    <source>
        <dbReference type="ARBA" id="ARBA00022801"/>
    </source>
</evidence>
<accession>A0A7X0EDM2</accession>
<dbReference type="InterPro" id="IPR005674">
    <property type="entry name" value="CocE/Ser_esterase"/>
</dbReference>
<evidence type="ECO:0000313" key="3">
    <source>
        <dbReference type="EMBL" id="MBB6251176.1"/>
    </source>
</evidence>
<organism evidence="3 4">
    <name type="scientific">Nitrospirillum iridis</name>
    <dbReference type="NCBI Taxonomy" id="765888"/>
    <lineage>
        <taxon>Bacteria</taxon>
        <taxon>Pseudomonadati</taxon>
        <taxon>Pseudomonadota</taxon>
        <taxon>Alphaproteobacteria</taxon>
        <taxon>Rhodospirillales</taxon>
        <taxon>Azospirillaceae</taxon>
        <taxon>Nitrospirillum</taxon>
    </lineage>
</organism>
<evidence type="ECO:0000259" key="2">
    <source>
        <dbReference type="SMART" id="SM00939"/>
    </source>
</evidence>
<dbReference type="SUPFAM" id="SSF49785">
    <property type="entry name" value="Galactose-binding domain-like"/>
    <property type="match status" value="1"/>
</dbReference>
<dbReference type="NCBIfam" id="TIGR00976">
    <property type="entry name" value="CocE_NonD"/>
    <property type="match status" value="1"/>
</dbReference>
<dbReference type="EMBL" id="JACIIZ010000004">
    <property type="protein sequence ID" value="MBB6251176.1"/>
    <property type="molecule type" value="Genomic_DNA"/>
</dbReference>
<dbReference type="Gene3D" id="3.40.50.1820">
    <property type="entry name" value="alpha/beta hydrolase"/>
    <property type="match status" value="1"/>
</dbReference>
<reference evidence="3 4" key="1">
    <citation type="submission" date="2020-08" db="EMBL/GenBank/DDBJ databases">
        <title>Genomic Encyclopedia of Type Strains, Phase IV (KMG-IV): sequencing the most valuable type-strain genomes for metagenomic binning, comparative biology and taxonomic classification.</title>
        <authorList>
            <person name="Goeker M."/>
        </authorList>
    </citation>
    <scope>NUCLEOTIDE SEQUENCE [LARGE SCALE GENOMIC DNA]</scope>
    <source>
        <strain evidence="3 4">DSM 22198</strain>
    </source>
</reference>
<evidence type="ECO:0000313" key="4">
    <source>
        <dbReference type="Proteomes" id="UP000539175"/>
    </source>
</evidence>
<gene>
    <name evidence="3" type="ORF">FHS74_001721</name>
</gene>
<dbReference type="SMART" id="SM00939">
    <property type="entry name" value="PepX_C"/>
    <property type="match status" value="1"/>
</dbReference>
<feature type="domain" description="Xaa-Pro dipeptidyl-peptidase C-terminal" evidence="2">
    <location>
        <begin position="390"/>
        <end position="654"/>
    </location>
</feature>
<name>A0A7X0EDM2_9PROT</name>
<dbReference type="Pfam" id="PF02129">
    <property type="entry name" value="Peptidase_S15"/>
    <property type="match status" value="1"/>
</dbReference>
<dbReference type="Gene3D" id="2.60.120.260">
    <property type="entry name" value="Galactose-binding domain-like"/>
    <property type="match status" value="1"/>
</dbReference>
<dbReference type="PANTHER" id="PTHR43056">
    <property type="entry name" value="PEPTIDASE S9 PROLYL OLIGOPEPTIDASE"/>
    <property type="match status" value="1"/>
</dbReference>
<proteinExistence type="predicted"/>
<dbReference type="SUPFAM" id="SSF53474">
    <property type="entry name" value="alpha/beta-Hydrolases"/>
    <property type="match status" value="1"/>
</dbReference>
<dbReference type="PANTHER" id="PTHR43056:SF10">
    <property type="entry name" value="COCE_NOND FAMILY, PUTATIVE (AFU_ORTHOLOGUE AFUA_7G00600)-RELATED"/>
    <property type="match status" value="1"/>
</dbReference>
<dbReference type="InterPro" id="IPR000383">
    <property type="entry name" value="Xaa-Pro-like_dom"/>
</dbReference>
<protein>
    <recommendedName>
        <fullName evidence="2">Xaa-Pro dipeptidyl-peptidase C-terminal domain-containing protein</fullName>
    </recommendedName>
</protein>